<dbReference type="RefSeq" id="WP_274152229.1">
    <property type="nucleotide sequence ID" value="NZ_CP117812.1"/>
</dbReference>
<keyword evidence="7" id="KW-1185">Reference proteome</keyword>
<dbReference type="InterPro" id="IPR017853">
    <property type="entry name" value="GH"/>
</dbReference>
<dbReference type="Gene3D" id="3.20.20.80">
    <property type="entry name" value="Glycosidases"/>
    <property type="match status" value="1"/>
</dbReference>
<feature type="chain" id="PRO_5047273639" evidence="4">
    <location>
        <begin position="23"/>
        <end position="405"/>
    </location>
</feature>
<dbReference type="Proteomes" id="UP001214250">
    <property type="component" value="Chromosome 2"/>
</dbReference>
<evidence type="ECO:0000256" key="4">
    <source>
        <dbReference type="SAM" id="SignalP"/>
    </source>
</evidence>
<evidence type="ECO:0000313" key="7">
    <source>
        <dbReference type="Proteomes" id="UP001214250"/>
    </source>
</evidence>
<feature type="signal peptide" evidence="4">
    <location>
        <begin position="1"/>
        <end position="22"/>
    </location>
</feature>
<protein>
    <submittedName>
        <fullName evidence="6">Cellulase family glycosylhydrolase</fullName>
    </submittedName>
</protein>
<keyword evidence="1 3" id="KW-0378">Hydrolase</keyword>
<sequence length="405" mass="47188">MKLFTYLFISTALLNISLLANQNLGLYLPQKSNTKLTSFYKDGIPFKAMGINYFDAFQRKLGGEGKKVKLKDYSYVEGFKTLNKYKIPFIRFCAGGFFPNEWDSYINNKTAYFKAFDQFIKDAEEHNIGLIPTLFWHFPTVPDIVKEPINQWGNPDSKTIAFMKQYTQELISRYKDSPAILAWEFGNEWIHEADLPQADLGRGWIVPHLGTAKTRTMKDKMYRKNIYVAYETFAEIAKKIDPTRPVFSGDSIPRPAAYHNRSEASWKIDSIEEWSKIFTLDNSKMSALSAHLYYYDVNEVERDVGYIKYDPAEQLALMMDISRKVGKPLWIGEFGQNGTPKSLQEEKRQFDYLLNLIIKEDVPLSALWNFDYKHEDQTAWNISEQNHRAYMLKAIQQANKRLNHE</sequence>
<evidence type="ECO:0000256" key="1">
    <source>
        <dbReference type="ARBA" id="ARBA00022801"/>
    </source>
</evidence>
<feature type="domain" description="Glycoside hydrolase family 5" evidence="5">
    <location>
        <begin position="81"/>
        <end position="353"/>
    </location>
</feature>
<accession>A0ABY7VU00</accession>
<comment type="similarity">
    <text evidence="3">Belongs to the glycosyl hydrolase 5 (cellulase A) family.</text>
</comment>
<evidence type="ECO:0000313" key="6">
    <source>
        <dbReference type="EMBL" id="WDE97686.1"/>
    </source>
</evidence>
<evidence type="ECO:0000256" key="3">
    <source>
        <dbReference type="RuleBase" id="RU361153"/>
    </source>
</evidence>
<name>A0ABY7VU00_9BACT</name>
<dbReference type="SUPFAM" id="SSF51445">
    <property type="entry name" value="(Trans)glycosidases"/>
    <property type="match status" value="1"/>
</dbReference>
<proteinExistence type="inferred from homology"/>
<dbReference type="EMBL" id="CP117812">
    <property type="protein sequence ID" value="WDE97686.1"/>
    <property type="molecule type" value="Genomic_DNA"/>
</dbReference>
<reference evidence="6 7" key="1">
    <citation type="submission" date="2023-02" db="EMBL/GenBank/DDBJ databases">
        <title>Genome sequence of Lentisphaera profundi SAORIC-696.</title>
        <authorList>
            <person name="Kim e."/>
            <person name="Cho J.-C."/>
            <person name="Choi A."/>
            <person name="Kang I."/>
        </authorList>
    </citation>
    <scope>NUCLEOTIDE SEQUENCE [LARGE SCALE GENOMIC DNA]</scope>
    <source>
        <strain evidence="6 7">SAORIC-696</strain>
    </source>
</reference>
<gene>
    <name evidence="6" type="ORF">PQO03_17820</name>
</gene>
<keyword evidence="2 3" id="KW-0326">Glycosidase</keyword>
<evidence type="ECO:0000256" key="2">
    <source>
        <dbReference type="ARBA" id="ARBA00023295"/>
    </source>
</evidence>
<keyword evidence="4" id="KW-0732">Signal</keyword>
<evidence type="ECO:0000259" key="5">
    <source>
        <dbReference type="Pfam" id="PF00150"/>
    </source>
</evidence>
<dbReference type="Pfam" id="PF00150">
    <property type="entry name" value="Cellulase"/>
    <property type="match status" value="1"/>
</dbReference>
<dbReference type="InterPro" id="IPR001547">
    <property type="entry name" value="Glyco_hydro_5"/>
</dbReference>
<organism evidence="6 7">
    <name type="scientific">Lentisphaera profundi</name>
    <dbReference type="NCBI Taxonomy" id="1658616"/>
    <lineage>
        <taxon>Bacteria</taxon>
        <taxon>Pseudomonadati</taxon>
        <taxon>Lentisphaerota</taxon>
        <taxon>Lentisphaeria</taxon>
        <taxon>Lentisphaerales</taxon>
        <taxon>Lentisphaeraceae</taxon>
        <taxon>Lentisphaera</taxon>
    </lineage>
</organism>